<dbReference type="EnsemblPlants" id="OB01G25110.1">
    <property type="protein sequence ID" value="OB01G25110.1"/>
    <property type="gene ID" value="OB01G25110"/>
</dbReference>
<dbReference type="Gramene" id="OB01G25110.1">
    <property type="protein sequence ID" value="OB01G25110.1"/>
    <property type="gene ID" value="OB01G25110"/>
</dbReference>
<sequence>MPTRRCGRQAIGGVDSPQSLAAFGAWAPQRCSMACGTVRGPRWCVRTPSPGVGYIIASPWVRSCGVSRPGRGVATHSSVSDASSAKPSEDDIGILADAITKTATKSPEAVRAGARAAATRLSPATIATHIDWDIVLQPGARKMATPMHWTDIELQCFLRACLEETGTENLDTTNPNPAACDNIARRLKRCVRNSCNPTASAHILGEPDPLT</sequence>
<organism evidence="1">
    <name type="scientific">Oryza brachyantha</name>
    <name type="common">malo sina</name>
    <dbReference type="NCBI Taxonomy" id="4533"/>
    <lineage>
        <taxon>Eukaryota</taxon>
        <taxon>Viridiplantae</taxon>
        <taxon>Streptophyta</taxon>
        <taxon>Embryophyta</taxon>
        <taxon>Tracheophyta</taxon>
        <taxon>Spermatophyta</taxon>
        <taxon>Magnoliopsida</taxon>
        <taxon>Liliopsida</taxon>
        <taxon>Poales</taxon>
        <taxon>Poaceae</taxon>
        <taxon>BOP clade</taxon>
        <taxon>Oryzoideae</taxon>
        <taxon>Oryzeae</taxon>
        <taxon>Oryzinae</taxon>
        <taxon>Oryza</taxon>
    </lineage>
</organism>
<accession>J3KZV5</accession>
<dbReference type="HOGENOM" id="CLU_1306531_0_0_1"/>
<keyword evidence="2" id="KW-1185">Reference proteome</keyword>
<evidence type="ECO:0000313" key="2">
    <source>
        <dbReference type="Proteomes" id="UP000006038"/>
    </source>
</evidence>
<dbReference type="AlphaFoldDB" id="J3KZV5"/>
<protein>
    <submittedName>
        <fullName evidence="1">Uncharacterized protein</fullName>
    </submittedName>
</protein>
<reference evidence="1" key="1">
    <citation type="journal article" date="2013" name="Nat. Commun.">
        <title>Whole-genome sequencing of Oryza brachyantha reveals mechanisms underlying Oryza genome evolution.</title>
        <authorList>
            <person name="Chen J."/>
            <person name="Huang Q."/>
            <person name="Gao D."/>
            <person name="Wang J."/>
            <person name="Lang Y."/>
            <person name="Liu T."/>
            <person name="Li B."/>
            <person name="Bai Z."/>
            <person name="Luis Goicoechea J."/>
            <person name="Liang C."/>
            <person name="Chen C."/>
            <person name="Zhang W."/>
            <person name="Sun S."/>
            <person name="Liao Y."/>
            <person name="Zhang X."/>
            <person name="Yang L."/>
            <person name="Song C."/>
            <person name="Wang M."/>
            <person name="Shi J."/>
            <person name="Liu G."/>
            <person name="Liu J."/>
            <person name="Zhou H."/>
            <person name="Zhou W."/>
            <person name="Yu Q."/>
            <person name="An N."/>
            <person name="Chen Y."/>
            <person name="Cai Q."/>
            <person name="Wang B."/>
            <person name="Liu B."/>
            <person name="Min J."/>
            <person name="Huang Y."/>
            <person name="Wu H."/>
            <person name="Li Z."/>
            <person name="Zhang Y."/>
            <person name="Yin Y."/>
            <person name="Song W."/>
            <person name="Jiang J."/>
            <person name="Jackson S.A."/>
            <person name="Wing R.A."/>
            <person name="Wang J."/>
            <person name="Chen M."/>
        </authorList>
    </citation>
    <scope>NUCLEOTIDE SEQUENCE [LARGE SCALE GENOMIC DNA]</scope>
    <source>
        <strain evidence="1">cv. IRGC 101232</strain>
    </source>
</reference>
<evidence type="ECO:0000313" key="1">
    <source>
        <dbReference type="EnsemblPlants" id="OB01G25110.1"/>
    </source>
</evidence>
<name>J3KZV5_ORYBR</name>
<reference evidence="1" key="2">
    <citation type="submission" date="2013-04" db="UniProtKB">
        <authorList>
            <consortium name="EnsemblPlants"/>
        </authorList>
    </citation>
    <scope>IDENTIFICATION</scope>
</reference>
<proteinExistence type="predicted"/>
<dbReference type="Proteomes" id="UP000006038">
    <property type="component" value="Chromosome 1"/>
</dbReference>